<proteinExistence type="predicted"/>
<feature type="region of interest" description="Disordered" evidence="1">
    <location>
        <begin position="1"/>
        <end position="30"/>
    </location>
</feature>
<dbReference type="OrthoDB" id="273701at2759"/>
<comment type="caution">
    <text evidence="2">The sequence shown here is derived from an EMBL/GenBank/DDBJ whole genome shotgun (WGS) entry which is preliminary data.</text>
</comment>
<keyword evidence="3" id="KW-1185">Reference proteome</keyword>
<protein>
    <submittedName>
        <fullName evidence="2">Uncharacterized protein</fullName>
    </submittedName>
</protein>
<feature type="region of interest" description="Disordered" evidence="1">
    <location>
        <begin position="185"/>
        <end position="277"/>
    </location>
</feature>
<dbReference type="Proteomes" id="UP000038009">
    <property type="component" value="Unassembled WGS sequence"/>
</dbReference>
<dbReference type="VEuPathDB" id="TriTrypDB:Lsey_0018_0490"/>
<dbReference type="AlphaFoldDB" id="A0A0N0P8A2"/>
<reference evidence="2 3" key="1">
    <citation type="journal article" date="2015" name="PLoS Pathog.">
        <title>Leptomonas seymouri: Adaptations to the Dixenous Life Cycle Analyzed by Genome Sequencing, Transcriptome Profiling and Co-infection with Leishmania donovani.</title>
        <authorList>
            <person name="Kraeva N."/>
            <person name="Butenko A."/>
            <person name="Hlavacova J."/>
            <person name="Kostygov A."/>
            <person name="Myskova J."/>
            <person name="Grybchuk D."/>
            <person name="Lestinova T."/>
            <person name="Votypka J."/>
            <person name="Volf P."/>
            <person name="Opperdoes F."/>
            <person name="Flegontov P."/>
            <person name="Lukes J."/>
            <person name="Yurchenko V."/>
        </authorList>
    </citation>
    <scope>NUCLEOTIDE SEQUENCE [LARGE SCALE GENOMIC DNA]</scope>
    <source>
        <strain evidence="2 3">ATCC 30220</strain>
    </source>
</reference>
<feature type="region of interest" description="Disordered" evidence="1">
    <location>
        <begin position="52"/>
        <end position="76"/>
    </location>
</feature>
<name>A0A0N0P8A2_LEPSE</name>
<accession>A0A0N0P8A2</accession>
<evidence type="ECO:0000256" key="1">
    <source>
        <dbReference type="SAM" id="MobiDB-lite"/>
    </source>
</evidence>
<evidence type="ECO:0000313" key="3">
    <source>
        <dbReference type="Proteomes" id="UP000038009"/>
    </source>
</evidence>
<gene>
    <name evidence="2" type="ORF">ABL78_1212</name>
</gene>
<evidence type="ECO:0000313" key="2">
    <source>
        <dbReference type="EMBL" id="KPI89719.1"/>
    </source>
</evidence>
<sequence>MEKRRPMVPLIGPRRTSAPPPAAEAEMARHRPRTAPLLASPVLMSQFRPAVARAPPHGGKEDGKHSERTARSAPTSADADALLNYPLVRDLIRENEGMLMELALLRDVHARLHITQQRRLVAEETAARAVLCASEATARFACAAALHAAIARRVGSVEHMLAEEEAENEKLRNFAELAQSQLHSRLHTKDSNDAVRSTGIPSPPIKVRRGERGSGATDGDSDSRRPSLEEITNVRGSVKRLRSVGSSESGTPRNERHRLSGAQRSPGALTKTHKAMH</sequence>
<feature type="compositionally biased region" description="Basic and acidic residues" evidence="1">
    <location>
        <begin position="58"/>
        <end position="70"/>
    </location>
</feature>
<dbReference type="EMBL" id="LJSK01000018">
    <property type="protein sequence ID" value="KPI89719.1"/>
    <property type="molecule type" value="Genomic_DNA"/>
</dbReference>
<dbReference type="OMA" id="GMLMELA"/>
<organism evidence="2 3">
    <name type="scientific">Leptomonas seymouri</name>
    <dbReference type="NCBI Taxonomy" id="5684"/>
    <lineage>
        <taxon>Eukaryota</taxon>
        <taxon>Discoba</taxon>
        <taxon>Euglenozoa</taxon>
        <taxon>Kinetoplastea</taxon>
        <taxon>Metakinetoplastina</taxon>
        <taxon>Trypanosomatida</taxon>
        <taxon>Trypanosomatidae</taxon>
        <taxon>Leishmaniinae</taxon>
        <taxon>Leptomonas</taxon>
    </lineage>
</organism>